<evidence type="ECO:0000256" key="2">
    <source>
        <dbReference type="ARBA" id="ARBA00022746"/>
    </source>
</evidence>
<gene>
    <name evidence="7" type="ORF">N0V91_004126</name>
</gene>
<dbReference type="Gene3D" id="3.40.605.10">
    <property type="entry name" value="Aldehyde Dehydrogenase, Chain A, domain 1"/>
    <property type="match status" value="1"/>
</dbReference>
<feature type="active site" evidence="5">
    <location>
        <position position="252"/>
    </location>
</feature>
<accession>A0A9W8ZI15</accession>
<dbReference type="OrthoDB" id="440325at2759"/>
<dbReference type="EMBL" id="JAPEVA010000022">
    <property type="protein sequence ID" value="KAJ4407243.1"/>
    <property type="molecule type" value="Genomic_DNA"/>
</dbReference>
<dbReference type="PANTHER" id="PTHR43570">
    <property type="entry name" value="ALDEHYDE DEHYDROGENASE"/>
    <property type="match status" value="1"/>
</dbReference>
<keyword evidence="2" id="KW-0125">Carotenoid biosynthesis</keyword>
<keyword evidence="3 4" id="KW-0560">Oxidoreductase</keyword>
<evidence type="ECO:0000259" key="6">
    <source>
        <dbReference type="Pfam" id="PF00171"/>
    </source>
</evidence>
<comment type="caution">
    <text evidence="7">The sequence shown here is derived from an EMBL/GenBank/DDBJ whole genome shotgun (WGS) entry which is preliminary data.</text>
</comment>
<dbReference type="InterPro" id="IPR016162">
    <property type="entry name" value="Ald_DH_N"/>
</dbReference>
<dbReference type="GO" id="GO:0004029">
    <property type="term" value="F:aldehyde dehydrogenase (NAD+) activity"/>
    <property type="evidence" value="ECO:0007669"/>
    <property type="project" value="TreeGrafter"/>
</dbReference>
<proteinExistence type="inferred from homology"/>
<organism evidence="7 8">
    <name type="scientific">Didymella pomorum</name>
    <dbReference type="NCBI Taxonomy" id="749634"/>
    <lineage>
        <taxon>Eukaryota</taxon>
        <taxon>Fungi</taxon>
        <taxon>Dikarya</taxon>
        <taxon>Ascomycota</taxon>
        <taxon>Pezizomycotina</taxon>
        <taxon>Dothideomycetes</taxon>
        <taxon>Pleosporomycetidae</taxon>
        <taxon>Pleosporales</taxon>
        <taxon>Pleosporineae</taxon>
        <taxon>Didymellaceae</taxon>
        <taxon>Didymella</taxon>
    </lineage>
</organism>
<dbReference type="GO" id="GO:0005737">
    <property type="term" value="C:cytoplasm"/>
    <property type="evidence" value="ECO:0007669"/>
    <property type="project" value="TreeGrafter"/>
</dbReference>
<reference evidence="7" key="1">
    <citation type="submission" date="2022-10" db="EMBL/GenBank/DDBJ databases">
        <title>Tapping the CABI collections for fungal endophytes: first genome assemblies for Collariella, Neodidymelliopsis, Ascochyta clinopodiicola, Didymella pomorum, Didymosphaeria variabile, Neocosmospora piperis and Neocucurbitaria cava.</title>
        <authorList>
            <person name="Hill R."/>
        </authorList>
    </citation>
    <scope>NUCLEOTIDE SEQUENCE</scope>
    <source>
        <strain evidence="7">IMI 355091</strain>
    </source>
</reference>
<feature type="domain" description="Aldehyde dehydrogenase" evidence="6">
    <location>
        <begin position="5"/>
        <end position="436"/>
    </location>
</feature>
<evidence type="ECO:0000256" key="5">
    <source>
        <dbReference type="PIRSR" id="PIRSR036492-1"/>
    </source>
</evidence>
<dbReference type="PANTHER" id="PTHR43570:SF16">
    <property type="entry name" value="ALDEHYDE DEHYDROGENASE TYPE III, ISOFORM Q"/>
    <property type="match status" value="1"/>
</dbReference>
<dbReference type="InterPro" id="IPR012394">
    <property type="entry name" value="Aldehyde_DH_NAD(P)"/>
</dbReference>
<sequence>MASEPYSSRGEIDKAITTLRATFRSGRSKDVKYRKWQLKQLYWLVADNHQAFIDALHEDLGRPEFETRLGLKAMQDDVVYHIKHVEKWAKGETPKSGFLFTSIGRTRLRAEPRGVVFIIGPWNFPDTLTICPLAAAISAGCTALIKPSELATNLTNLLVQLAPRYLDSESYAVVTGAASETQYMLSHKFDHVFFTGSTPVAKHVAAAAAKHLTPTVLELGGQCPAIVTKSANVDLAAKRIAAAKFMNAGQICLSVNHVFIDPSVHTTFIERLKHWNEKFTTNGENDAMCTIINERNFGRLESLLNNTTGKIVYGGTGHDRNLLKLKTTVVDNVSLEDSLLSEELFGPLLPIVEAGYKQAVDTINKLPHPLGLYMFSHDQSEIDYVLENTLSGGVTINDALLHAGVPEVPFGGVGDSGMGSYHGKYGFDTFTHKRAVVQMPDWLDRFMGFRYPPYDLTKSNPMTTFSTPPFKRGETLQDQRSESSSTTKVLGAAAIIGGLAVVLAWSQKLI</sequence>
<evidence type="ECO:0000256" key="3">
    <source>
        <dbReference type="ARBA" id="ARBA00023002"/>
    </source>
</evidence>
<dbReference type="AlphaFoldDB" id="A0A9W8ZI15"/>
<evidence type="ECO:0000256" key="4">
    <source>
        <dbReference type="PIRNR" id="PIRNR036492"/>
    </source>
</evidence>
<dbReference type="InterPro" id="IPR016163">
    <property type="entry name" value="Ald_DH_C"/>
</dbReference>
<dbReference type="Gene3D" id="3.40.309.10">
    <property type="entry name" value="Aldehyde Dehydrogenase, Chain A, domain 2"/>
    <property type="match status" value="1"/>
</dbReference>
<dbReference type="GO" id="GO:0016117">
    <property type="term" value="P:carotenoid biosynthetic process"/>
    <property type="evidence" value="ECO:0007669"/>
    <property type="project" value="UniProtKB-KW"/>
</dbReference>
<dbReference type="InterPro" id="IPR015590">
    <property type="entry name" value="Aldehyde_DH_dom"/>
</dbReference>
<protein>
    <recommendedName>
        <fullName evidence="4">Aldehyde dehydrogenase</fullName>
    </recommendedName>
</protein>
<evidence type="ECO:0000313" key="8">
    <source>
        <dbReference type="Proteomes" id="UP001140510"/>
    </source>
</evidence>
<dbReference type="FunFam" id="3.40.605.10:FF:000004">
    <property type="entry name" value="Aldehyde dehydrogenase"/>
    <property type="match status" value="1"/>
</dbReference>
<keyword evidence="8" id="KW-1185">Reference proteome</keyword>
<dbReference type="Pfam" id="PF00171">
    <property type="entry name" value="Aldedh"/>
    <property type="match status" value="1"/>
</dbReference>
<comment type="similarity">
    <text evidence="1 4">Belongs to the aldehyde dehydrogenase family.</text>
</comment>
<evidence type="ECO:0000313" key="7">
    <source>
        <dbReference type="EMBL" id="KAJ4407243.1"/>
    </source>
</evidence>
<evidence type="ECO:0000256" key="1">
    <source>
        <dbReference type="ARBA" id="ARBA00009986"/>
    </source>
</evidence>
<dbReference type="Proteomes" id="UP001140510">
    <property type="component" value="Unassembled WGS sequence"/>
</dbReference>
<dbReference type="PIRSF" id="PIRSF036492">
    <property type="entry name" value="ALDH"/>
    <property type="match status" value="1"/>
</dbReference>
<feature type="active site" evidence="5">
    <location>
        <position position="218"/>
    </location>
</feature>
<dbReference type="InterPro" id="IPR016161">
    <property type="entry name" value="Ald_DH/histidinol_DH"/>
</dbReference>
<dbReference type="SUPFAM" id="SSF53720">
    <property type="entry name" value="ALDH-like"/>
    <property type="match status" value="1"/>
</dbReference>
<name>A0A9W8ZI15_9PLEO</name>
<dbReference type="GO" id="GO:0006081">
    <property type="term" value="P:aldehyde metabolic process"/>
    <property type="evidence" value="ECO:0007669"/>
    <property type="project" value="InterPro"/>
</dbReference>